<feature type="compositionally biased region" description="Polar residues" evidence="1">
    <location>
        <begin position="307"/>
        <end position="326"/>
    </location>
</feature>
<feature type="compositionally biased region" description="Polar residues" evidence="1">
    <location>
        <begin position="597"/>
        <end position="611"/>
    </location>
</feature>
<protein>
    <submittedName>
        <fullName evidence="2">Uncharacterized protein</fullName>
    </submittedName>
</protein>
<keyword evidence="3" id="KW-1185">Reference proteome</keyword>
<feature type="region of interest" description="Disordered" evidence="1">
    <location>
        <begin position="298"/>
        <end position="326"/>
    </location>
</feature>
<sequence length="911" mass="98042">MSTAPLKPPISIPLPPLRKASFANLARLFRLGVGVTTSEADIDKQLDTTDDDDADASGGDGANAEDQDADEESLMWDAQAALIAHQPELAIERYTTAALPPHRSAAACLALGNLLTRGTAFTQPASTPSVETHPAQRSVSRKGKEKAPEYDSMHAQPSSPPFSPISPPAFSRFLGTFFGNSSRTPPDIAPPPMTSPVDRKYDLVGNGWAMRKEGKRAVRDVEGMGIAAGWLVLGLGWIVEGELNRRVAPTRTQEFRQAINVPNHVMEMPLKDDHSPEDDVVMIGSKKKGAPLRLRIDTHGSERGDDQLTNPSTIASPHPSTTDCSSATHTLATQTSDTVDSIVLETPHSDITIPTRDFAAEIQTLKLIYDLLQPLLHLYRHGHIQAGDPVFLPPITSTQLPSVLRPAGDLQKRRNAWALGAVVVGKLSQIEALQASEGLEQGVSKERIVSDWRQLACGVRAIANYILGMTSDKHLRENYFRAIIEIGPCGLNLADDVVRQAAKRLDLINQTPSEPPTPLHSQDGYPFPQMSLLKPPSRKRRNSRRSRRQASGSHRLQNEETPGRQVSSPHRRQKSLDSDEVAPVTVPAPTHPSATSVSNGTAFGYSSSVHDTSPVKRPSALDSLRQVSETSVSRRHQRKASNASILSILSPSPERSLKSLPSVPCAMVDGVQPVGHDLCAPKGSATETLKRMRSSYSDMGQTQDDVRWPSLSGYKMATSPPPSTAPEPISPPLESIVTHEVPSAKRKNAETVRAMASSPNLPSFRTTLSPPSKQHRSVSSVSRMDSRSASSASLLGGDVEIAQIDPSLAAAELASALTKHVCCSVCAVKGVNFPECRKCGMRFCSRECRVGEQGAGDGKRHLCGVWKSRLARAKEAGSRVDKSGVPVMTVSFAESLGKTPTPPAGLGIQAC</sequence>
<evidence type="ECO:0000256" key="1">
    <source>
        <dbReference type="SAM" id="MobiDB-lite"/>
    </source>
</evidence>
<feature type="compositionally biased region" description="Polar residues" evidence="1">
    <location>
        <begin position="757"/>
        <end position="772"/>
    </location>
</feature>
<name>A0AAD9L9A6_PAPLA</name>
<evidence type="ECO:0000313" key="2">
    <source>
        <dbReference type="EMBL" id="KAK1927950.1"/>
    </source>
</evidence>
<feature type="compositionally biased region" description="Polar residues" evidence="1">
    <location>
        <begin position="122"/>
        <end position="138"/>
    </location>
</feature>
<feature type="region of interest" description="Disordered" evidence="1">
    <location>
        <begin position="508"/>
        <end position="647"/>
    </location>
</feature>
<feature type="region of interest" description="Disordered" evidence="1">
    <location>
        <begin position="122"/>
        <end position="161"/>
    </location>
</feature>
<feature type="region of interest" description="Disordered" evidence="1">
    <location>
        <begin position="754"/>
        <end position="785"/>
    </location>
</feature>
<dbReference type="AlphaFoldDB" id="A0AAD9L9A6"/>
<feature type="compositionally biased region" description="Low complexity" evidence="1">
    <location>
        <begin position="581"/>
        <end position="596"/>
    </location>
</feature>
<reference evidence="2" key="1">
    <citation type="submission" date="2023-02" db="EMBL/GenBank/DDBJ databases">
        <title>Identification and recombinant expression of a fungal hydrolase from Papiliotrema laurentii that hydrolyzes apple cutin and clears colloidal polyester polyurethane.</title>
        <authorList>
            <consortium name="DOE Joint Genome Institute"/>
            <person name="Roman V.A."/>
            <person name="Bojanowski C."/>
            <person name="Crable B.R."/>
            <person name="Wagner D.N."/>
            <person name="Hung C.S."/>
            <person name="Nadeau L.J."/>
            <person name="Schratz L."/>
            <person name="Haridas S."/>
            <person name="Pangilinan J."/>
            <person name="Lipzen A."/>
            <person name="Na H."/>
            <person name="Yan M."/>
            <person name="Ng V."/>
            <person name="Grigoriev I.V."/>
            <person name="Spatafora J.W."/>
            <person name="Barlow D."/>
            <person name="Biffinger J."/>
            <person name="Kelley-Loughnane N."/>
            <person name="Varaljay V.A."/>
            <person name="Crookes-Goodson W.J."/>
        </authorList>
    </citation>
    <scope>NUCLEOTIDE SEQUENCE</scope>
    <source>
        <strain evidence="2">5307AH</strain>
    </source>
</reference>
<comment type="caution">
    <text evidence="2">The sequence shown here is derived from an EMBL/GenBank/DDBJ whole genome shotgun (WGS) entry which is preliminary data.</text>
</comment>
<feature type="compositionally biased region" description="Basic residues" evidence="1">
    <location>
        <begin position="536"/>
        <end position="548"/>
    </location>
</feature>
<proteinExistence type="predicted"/>
<organism evidence="2 3">
    <name type="scientific">Papiliotrema laurentii</name>
    <name type="common">Cryptococcus laurentii</name>
    <dbReference type="NCBI Taxonomy" id="5418"/>
    <lineage>
        <taxon>Eukaryota</taxon>
        <taxon>Fungi</taxon>
        <taxon>Dikarya</taxon>
        <taxon>Basidiomycota</taxon>
        <taxon>Agaricomycotina</taxon>
        <taxon>Tremellomycetes</taxon>
        <taxon>Tremellales</taxon>
        <taxon>Rhynchogastremaceae</taxon>
        <taxon>Papiliotrema</taxon>
    </lineage>
</organism>
<evidence type="ECO:0000313" key="3">
    <source>
        <dbReference type="Proteomes" id="UP001182556"/>
    </source>
</evidence>
<dbReference type="Proteomes" id="UP001182556">
    <property type="component" value="Unassembled WGS sequence"/>
</dbReference>
<accession>A0AAD9L9A6</accession>
<gene>
    <name evidence="2" type="ORF">DB88DRAFT_479885</name>
</gene>
<dbReference type="EMBL" id="JAODAN010000001">
    <property type="protein sequence ID" value="KAK1927950.1"/>
    <property type="molecule type" value="Genomic_DNA"/>
</dbReference>
<feature type="region of interest" description="Disordered" evidence="1">
    <location>
        <begin position="44"/>
        <end position="71"/>
    </location>
</feature>